<protein>
    <submittedName>
        <fullName evidence="1">Uncharacterized protein</fullName>
    </submittedName>
</protein>
<gene>
    <name evidence="1" type="ORF">UT77_C0002G0129</name>
</gene>
<evidence type="ECO:0000313" key="2">
    <source>
        <dbReference type="Proteomes" id="UP000034881"/>
    </source>
</evidence>
<sequence>MVRGVIDGAKDTGVNVTEAADEIGSEAGSIVRKALLNAEALPHGIIDALLTGKTE</sequence>
<dbReference type="Proteomes" id="UP000034881">
    <property type="component" value="Unassembled WGS sequence"/>
</dbReference>
<dbReference type="AlphaFoldDB" id="A0A0G0QYE9"/>
<reference evidence="1 2" key="1">
    <citation type="journal article" date="2015" name="Nature">
        <title>rRNA introns, odd ribosomes, and small enigmatic genomes across a large radiation of phyla.</title>
        <authorList>
            <person name="Brown C.T."/>
            <person name="Hug L.A."/>
            <person name="Thomas B.C."/>
            <person name="Sharon I."/>
            <person name="Castelle C.J."/>
            <person name="Singh A."/>
            <person name="Wilkins M.J."/>
            <person name="Williams K.H."/>
            <person name="Banfield J.F."/>
        </authorList>
    </citation>
    <scope>NUCLEOTIDE SEQUENCE [LARGE SCALE GENOMIC DNA]</scope>
</reference>
<dbReference type="EMBL" id="LBYB01000002">
    <property type="protein sequence ID" value="KKR42476.1"/>
    <property type="molecule type" value="Genomic_DNA"/>
</dbReference>
<comment type="caution">
    <text evidence="1">The sequence shown here is derived from an EMBL/GenBank/DDBJ whole genome shotgun (WGS) entry which is preliminary data.</text>
</comment>
<proteinExistence type="predicted"/>
<name>A0A0G0QYE9_9BACT</name>
<organism evidence="1 2">
    <name type="scientific">Candidatus Daviesbacteria bacterium GW2011_GWC2_40_12</name>
    <dbReference type="NCBI Taxonomy" id="1618431"/>
    <lineage>
        <taxon>Bacteria</taxon>
        <taxon>Candidatus Daviesiibacteriota</taxon>
    </lineage>
</organism>
<evidence type="ECO:0000313" key="1">
    <source>
        <dbReference type="EMBL" id="KKR42476.1"/>
    </source>
</evidence>
<accession>A0A0G0QYE9</accession>